<dbReference type="GO" id="GO:0003700">
    <property type="term" value="F:DNA-binding transcription factor activity"/>
    <property type="evidence" value="ECO:0007669"/>
    <property type="project" value="InterPro"/>
</dbReference>
<comment type="caution">
    <text evidence="5">The sequence shown here is derived from an EMBL/GenBank/DDBJ whole genome shotgun (WGS) entry which is preliminary data.</text>
</comment>
<name>A0A3E1NGD7_9BACT</name>
<dbReference type="EMBL" id="QTJU01000007">
    <property type="protein sequence ID" value="RFM26884.1"/>
    <property type="molecule type" value="Genomic_DNA"/>
</dbReference>
<keyword evidence="6" id="KW-1185">Reference proteome</keyword>
<dbReference type="PROSITE" id="PS00041">
    <property type="entry name" value="HTH_ARAC_FAMILY_1"/>
    <property type="match status" value="1"/>
</dbReference>
<keyword evidence="1" id="KW-0805">Transcription regulation</keyword>
<protein>
    <submittedName>
        <fullName evidence="5">AraC family transcriptional regulator</fullName>
    </submittedName>
</protein>
<gene>
    <name evidence="5" type="ORF">DXN05_18015</name>
</gene>
<dbReference type="Proteomes" id="UP000261284">
    <property type="component" value="Unassembled WGS sequence"/>
</dbReference>
<dbReference type="RefSeq" id="WP_116848668.1">
    <property type="nucleotide sequence ID" value="NZ_QTJU01000007.1"/>
</dbReference>
<evidence type="ECO:0000256" key="1">
    <source>
        <dbReference type="ARBA" id="ARBA00023015"/>
    </source>
</evidence>
<proteinExistence type="predicted"/>
<organism evidence="5 6">
    <name type="scientific">Deminuibacter soli</name>
    <dbReference type="NCBI Taxonomy" id="2291815"/>
    <lineage>
        <taxon>Bacteria</taxon>
        <taxon>Pseudomonadati</taxon>
        <taxon>Bacteroidota</taxon>
        <taxon>Chitinophagia</taxon>
        <taxon>Chitinophagales</taxon>
        <taxon>Chitinophagaceae</taxon>
        <taxon>Deminuibacter</taxon>
    </lineage>
</organism>
<dbReference type="SUPFAM" id="SSF51182">
    <property type="entry name" value="RmlC-like cupins"/>
    <property type="match status" value="1"/>
</dbReference>
<dbReference type="GO" id="GO:0043565">
    <property type="term" value="F:sequence-specific DNA binding"/>
    <property type="evidence" value="ECO:0007669"/>
    <property type="project" value="InterPro"/>
</dbReference>
<dbReference type="AlphaFoldDB" id="A0A3E1NGD7"/>
<dbReference type="InterPro" id="IPR009057">
    <property type="entry name" value="Homeodomain-like_sf"/>
</dbReference>
<dbReference type="PANTHER" id="PTHR43280:SF27">
    <property type="entry name" value="TRANSCRIPTIONAL REGULATOR MTLR"/>
    <property type="match status" value="1"/>
</dbReference>
<dbReference type="Gene3D" id="2.60.120.10">
    <property type="entry name" value="Jelly Rolls"/>
    <property type="match status" value="1"/>
</dbReference>
<dbReference type="InterPro" id="IPR011051">
    <property type="entry name" value="RmlC_Cupin_sf"/>
</dbReference>
<dbReference type="InterPro" id="IPR014710">
    <property type="entry name" value="RmlC-like_jellyroll"/>
</dbReference>
<dbReference type="CDD" id="cd06976">
    <property type="entry name" value="cupin_MtlR-like_N"/>
    <property type="match status" value="1"/>
</dbReference>
<dbReference type="OrthoDB" id="745435at2"/>
<dbReference type="PROSITE" id="PS01124">
    <property type="entry name" value="HTH_ARAC_FAMILY_2"/>
    <property type="match status" value="1"/>
</dbReference>
<keyword evidence="2" id="KW-0238">DNA-binding</keyword>
<dbReference type="Pfam" id="PF02311">
    <property type="entry name" value="AraC_binding"/>
    <property type="match status" value="1"/>
</dbReference>
<dbReference type="Gene3D" id="1.10.10.60">
    <property type="entry name" value="Homeodomain-like"/>
    <property type="match status" value="2"/>
</dbReference>
<dbReference type="InterPro" id="IPR018060">
    <property type="entry name" value="HTH_AraC"/>
</dbReference>
<dbReference type="InterPro" id="IPR018062">
    <property type="entry name" value="HTH_AraC-typ_CS"/>
</dbReference>
<dbReference type="PANTHER" id="PTHR43280">
    <property type="entry name" value="ARAC-FAMILY TRANSCRIPTIONAL REGULATOR"/>
    <property type="match status" value="1"/>
</dbReference>
<reference evidence="5 6" key="1">
    <citation type="submission" date="2018-08" db="EMBL/GenBank/DDBJ databases">
        <title>Chitinophagaceae sp. K23C18032701, a novel bacterium isolated from forest soil.</title>
        <authorList>
            <person name="Wang C."/>
        </authorList>
    </citation>
    <scope>NUCLEOTIDE SEQUENCE [LARGE SCALE GENOMIC DNA]</scope>
    <source>
        <strain evidence="5 6">K23C18032701</strain>
    </source>
</reference>
<dbReference type="InterPro" id="IPR003313">
    <property type="entry name" value="AraC-bd"/>
</dbReference>
<evidence type="ECO:0000256" key="2">
    <source>
        <dbReference type="ARBA" id="ARBA00023125"/>
    </source>
</evidence>
<dbReference type="SMART" id="SM00342">
    <property type="entry name" value="HTH_ARAC"/>
    <property type="match status" value="1"/>
</dbReference>
<evidence type="ECO:0000259" key="4">
    <source>
        <dbReference type="PROSITE" id="PS01124"/>
    </source>
</evidence>
<dbReference type="SUPFAM" id="SSF46689">
    <property type="entry name" value="Homeodomain-like"/>
    <property type="match status" value="2"/>
</dbReference>
<sequence length="284" mass="32508">MRAQLIDIAFSDKRTIRVKQVDQPHLDNPLHFHDHCELVWIQQSTGKRIIGDHVDQFSAGDLLLMGPGLPHVWHNDTPEDGSARSRAIVVYFHPEFLLSLSDEPTYKQSVGSLLEHASRGLQIHGQTRKAVTLLLEKITATEGLAKILCLLQIIELLTSADDYRLLASFGYKSNYDQKDNARIQQVYAYLINHFNTDISLETIAGVANLSPNAFCRYFKSKTQKSFVQLLHEIRIGHACKLLQNEQYSIAEICYQCGYNNLTNFNKFFKQLKNCTPTEFRRQLQ</sequence>
<feature type="domain" description="HTH araC/xylS-type" evidence="4">
    <location>
        <begin position="184"/>
        <end position="282"/>
    </location>
</feature>
<dbReference type="Pfam" id="PF12833">
    <property type="entry name" value="HTH_18"/>
    <property type="match status" value="1"/>
</dbReference>
<keyword evidence="3" id="KW-0804">Transcription</keyword>
<evidence type="ECO:0000313" key="5">
    <source>
        <dbReference type="EMBL" id="RFM26884.1"/>
    </source>
</evidence>
<accession>A0A3E1NGD7</accession>
<evidence type="ECO:0000313" key="6">
    <source>
        <dbReference type="Proteomes" id="UP000261284"/>
    </source>
</evidence>
<evidence type="ECO:0000256" key="3">
    <source>
        <dbReference type="ARBA" id="ARBA00023163"/>
    </source>
</evidence>